<proteinExistence type="predicted"/>
<dbReference type="AlphaFoldDB" id="A0A9N8HJL5"/>
<gene>
    <name evidence="1" type="ORF">SEMRO_698_G189160.1</name>
</gene>
<dbReference type="OrthoDB" id="10250600at2759"/>
<dbReference type="PANTHER" id="PTHR13554">
    <property type="entry name" value="26S PROTEASOME NON-ATPASE REGULATORY SUBUNIT 5-RELATED"/>
    <property type="match status" value="1"/>
</dbReference>
<dbReference type="InterPro" id="IPR011989">
    <property type="entry name" value="ARM-like"/>
</dbReference>
<dbReference type="GO" id="GO:0005829">
    <property type="term" value="C:cytosol"/>
    <property type="evidence" value="ECO:0007669"/>
    <property type="project" value="TreeGrafter"/>
</dbReference>
<comment type="caution">
    <text evidence="1">The sequence shown here is derived from an EMBL/GenBank/DDBJ whole genome shotgun (WGS) entry which is preliminary data.</text>
</comment>
<dbReference type="Gene3D" id="1.25.10.10">
    <property type="entry name" value="Leucine-rich Repeat Variant"/>
    <property type="match status" value="1"/>
</dbReference>
<dbReference type="SUPFAM" id="SSF48371">
    <property type="entry name" value="ARM repeat"/>
    <property type="match status" value="1"/>
</dbReference>
<reference evidence="1" key="1">
    <citation type="submission" date="2020-06" db="EMBL/GenBank/DDBJ databases">
        <authorList>
            <consortium name="Plant Systems Biology data submission"/>
        </authorList>
    </citation>
    <scope>NUCLEOTIDE SEQUENCE</scope>
    <source>
        <strain evidence="1">D6</strain>
    </source>
</reference>
<name>A0A9N8HJL5_9STRA</name>
<organism evidence="1 2">
    <name type="scientific">Seminavis robusta</name>
    <dbReference type="NCBI Taxonomy" id="568900"/>
    <lineage>
        <taxon>Eukaryota</taxon>
        <taxon>Sar</taxon>
        <taxon>Stramenopiles</taxon>
        <taxon>Ochrophyta</taxon>
        <taxon>Bacillariophyta</taxon>
        <taxon>Bacillariophyceae</taxon>
        <taxon>Bacillariophycidae</taxon>
        <taxon>Naviculales</taxon>
        <taxon>Naviculaceae</taxon>
        <taxon>Seminavis</taxon>
    </lineage>
</organism>
<sequence length="504" mass="54352">MANNNAEMNSLVEEMTGLISKQDTAGLKTKLQTIQKEAKSQELVDFVVPLLFEPDDQAALSLVGCLVSVDATTYLKPVSRKVQQEAMIRACSEKPMAVSLPFLAVIVQQLNGTDVEVSSNATESLVACCRKLGPSLWDPAIDLVLSTWKQAWNGMTATNKTVNSTICVRCATAMMDLAAVHDTLMQRVIATGGTDLLLLAVKYEADPLLQMTSLDLLERLAVTQPMHPQRSQWLCSPSVLSPLLDMSGAHADAPDPILGGPALRVLSCICRLGQQHDNNNASNNDALLGFHKALQKFQGTGELDRLALVDAISSFASASPAALELVLNDPMTREGWLSLAVAQPKLKAVILTSVAMVIDPPKQNEQDNDNNNNDNNSSNLAMKLYAALGQTNSNDGNSTDVVLALAKSPLPETRLGAYNLMRAMANTPTGSQVLLTHPGFYVFLISREGETTKEGKEAKYAVVQAVMNSPVKGLLAADILQTLDRILKEGPHFVQPIRPDLMTE</sequence>
<dbReference type="GO" id="GO:0043248">
    <property type="term" value="P:proteasome assembly"/>
    <property type="evidence" value="ECO:0007669"/>
    <property type="project" value="InterPro"/>
</dbReference>
<dbReference type="InterPro" id="IPR016024">
    <property type="entry name" value="ARM-type_fold"/>
</dbReference>
<dbReference type="PANTHER" id="PTHR13554:SF10">
    <property type="entry name" value="26S PROTEASOME NON-ATPASE REGULATORY SUBUNIT 5"/>
    <property type="match status" value="1"/>
</dbReference>
<keyword evidence="2" id="KW-1185">Reference proteome</keyword>
<dbReference type="Pfam" id="PF10508">
    <property type="entry name" value="Proteasom_PSMB"/>
    <property type="match status" value="1"/>
</dbReference>
<dbReference type="EMBL" id="CAICTM010000697">
    <property type="protein sequence ID" value="CAB9515172.1"/>
    <property type="molecule type" value="Genomic_DNA"/>
</dbReference>
<protein>
    <submittedName>
        <fullName evidence="1">ATPase regulatory subunit 5</fullName>
    </submittedName>
</protein>
<evidence type="ECO:0000313" key="1">
    <source>
        <dbReference type="EMBL" id="CAB9515172.1"/>
    </source>
</evidence>
<dbReference type="InterPro" id="IPR019538">
    <property type="entry name" value="PSMD5"/>
</dbReference>
<accession>A0A9N8HJL5</accession>
<evidence type="ECO:0000313" key="2">
    <source>
        <dbReference type="Proteomes" id="UP001153069"/>
    </source>
</evidence>
<dbReference type="Proteomes" id="UP001153069">
    <property type="component" value="Unassembled WGS sequence"/>
</dbReference>